<dbReference type="EMBL" id="JANIIK010002521">
    <property type="protein sequence ID" value="KAJ3581507.1"/>
    <property type="molecule type" value="Genomic_DNA"/>
</dbReference>
<dbReference type="GO" id="GO:0055075">
    <property type="term" value="P:potassium ion homeostasis"/>
    <property type="evidence" value="ECO:0007669"/>
    <property type="project" value="TreeGrafter"/>
</dbReference>
<evidence type="ECO:0000256" key="5">
    <source>
        <dbReference type="SAM" id="Phobius"/>
    </source>
</evidence>
<name>A0A9Q0D7C6_9TELE</name>
<evidence type="ECO:0000313" key="7">
    <source>
        <dbReference type="Proteomes" id="UP001148018"/>
    </source>
</evidence>
<proteinExistence type="predicted"/>
<dbReference type="PANTHER" id="PTHR11827:SF96">
    <property type="entry name" value="SOLUTE CARRIER FAMILY 12 MEMBER 9"/>
    <property type="match status" value="1"/>
</dbReference>
<gene>
    <name evidence="6" type="ORF">NHX12_016569</name>
</gene>
<comment type="subcellular location">
    <subcellularLocation>
        <location evidence="1">Membrane</location>
        <topology evidence="1">Multi-pass membrane protein</topology>
    </subcellularLocation>
</comment>
<dbReference type="GO" id="GO:0016020">
    <property type="term" value="C:membrane"/>
    <property type="evidence" value="ECO:0007669"/>
    <property type="project" value="UniProtKB-SubCell"/>
</dbReference>
<dbReference type="GO" id="GO:0055064">
    <property type="term" value="P:chloride ion homeostasis"/>
    <property type="evidence" value="ECO:0007669"/>
    <property type="project" value="TreeGrafter"/>
</dbReference>
<evidence type="ECO:0000313" key="6">
    <source>
        <dbReference type="EMBL" id="KAJ3581507.1"/>
    </source>
</evidence>
<sequence>VRARDYRFKGTPAGGTGPEEPTFRYFTWHTCVLGIMGCLIMMFLINAIYASLGISQALIFHQVRKYLLMLDVRKDHVKFWRPQVPLMVTNPRSSVGLISFINDIKKSGLYVLGHVQLGELSE</sequence>
<comment type="caution">
    <text evidence="6">The sequence shown here is derived from an EMBL/GenBank/DDBJ whole genome shotgun (WGS) entry which is preliminary data.</text>
</comment>
<keyword evidence="2 5" id="KW-0812">Transmembrane</keyword>
<dbReference type="OrthoDB" id="2020542at2759"/>
<keyword evidence="4 5" id="KW-0472">Membrane</keyword>
<evidence type="ECO:0000256" key="1">
    <source>
        <dbReference type="ARBA" id="ARBA00004141"/>
    </source>
</evidence>
<dbReference type="GO" id="GO:0015379">
    <property type="term" value="F:potassium:chloride symporter activity"/>
    <property type="evidence" value="ECO:0007669"/>
    <property type="project" value="TreeGrafter"/>
</dbReference>
<evidence type="ECO:0000256" key="4">
    <source>
        <dbReference type="ARBA" id="ARBA00023136"/>
    </source>
</evidence>
<dbReference type="GO" id="GO:0006884">
    <property type="term" value="P:cell volume homeostasis"/>
    <property type="evidence" value="ECO:0007669"/>
    <property type="project" value="TreeGrafter"/>
</dbReference>
<protein>
    <submittedName>
        <fullName evidence="6">Uncharacterized protein</fullName>
    </submittedName>
</protein>
<evidence type="ECO:0000256" key="2">
    <source>
        <dbReference type="ARBA" id="ARBA00022692"/>
    </source>
</evidence>
<accession>A0A9Q0D7C6</accession>
<dbReference type="PANTHER" id="PTHR11827">
    <property type="entry name" value="SOLUTE CARRIER FAMILY 12, CATION COTRANSPORTERS"/>
    <property type="match status" value="1"/>
</dbReference>
<keyword evidence="7" id="KW-1185">Reference proteome</keyword>
<dbReference type="Proteomes" id="UP001148018">
    <property type="component" value="Unassembled WGS sequence"/>
</dbReference>
<organism evidence="6 7">
    <name type="scientific">Muraenolepis orangiensis</name>
    <name type="common">Patagonian moray cod</name>
    <dbReference type="NCBI Taxonomy" id="630683"/>
    <lineage>
        <taxon>Eukaryota</taxon>
        <taxon>Metazoa</taxon>
        <taxon>Chordata</taxon>
        <taxon>Craniata</taxon>
        <taxon>Vertebrata</taxon>
        <taxon>Euteleostomi</taxon>
        <taxon>Actinopterygii</taxon>
        <taxon>Neopterygii</taxon>
        <taxon>Teleostei</taxon>
        <taxon>Neoteleostei</taxon>
        <taxon>Acanthomorphata</taxon>
        <taxon>Zeiogadaria</taxon>
        <taxon>Gadariae</taxon>
        <taxon>Gadiformes</taxon>
        <taxon>Muraenolepidoidei</taxon>
        <taxon>Muraenolepididae</taxon>
        <taxon>Muraenolepis</taxon>
    </lineage>
</organism>
<reference evidence="6" key="1">
    <citation type="submission" date="2022-07" db="EMBL/GenBank/DDBJ databases">
        <title>Chromosome-level genome of Muraenolepis orangiensis.</title>
        <authorList>
            <person name="Kim J."/>
        </authorList>
    </citation>
    <scope>NUCLEOTIDE SEQUENCE</scope>
    <source>
        <strain evidence="6">KU_S4_2022</strain>
        <tissue evidence="6">Muscle</tissue>
    </source>
</reference>
<keyword evidence="3 5" id="KW-1133">Transmembrane helix</keyword>
<dbReference type="InterPro" id="IPR004842">
    <property type="entry name" value="SLC12A_fam"/>
</dbReference>
<dbReference type="AlphaFoldDB" id="A0A9Q0D7C6"/>
<evidence type="ECO:0000256" key="3">
    <source>
        <dbReference type="ARBA" id="ARBA00022989"/>
    </source>
</evidence>
<feature type="transmembrane region" description="Helical" evidence="5">
    <location>
        <begin position="26"/>
        <end position="49"/>
    </location>
</feature>
<feature type="non-terminal residue" evidence="6">
    <location>
        <position position="1"/>
    </location>
</feature>